<dbReference type="InterPro" id="IPR029063">
    <property type="entry name" value="SAM-dependent_MTases_sf"/>
</dbReference>
<evidence type="ECO:0000259" key="9">
    <source>
        <dbReference type="Pfam" id="PF01555"/>
    </source>
</evidence>
<comment type="catalytic activity">
    <reaction evidence="8">
        <text>a 2'-deoxycytidine in DNA + S-adenosyl-L-methionine = an N(4)-methyl-2'-deoxycytidine in DNA + S-adenosyl-L-homocysteine + H(+)</text>
        <dbReference type="Rhea" id="RHEA:16857"/>
        <dbReference type="Rhea" id="RHEA-COMP:11369"/>
        <dbReference type="Rhea" id="RHEA-COMP:13674"/>
        <dbReference type="ChEBI" id="CHEBI:15378"/>
        <dbReference type="ChEBI" id="CHEBI:57856"/>
        <dbReference type="ChEBI" id="CHEBI:59789"/>
        <dbReference type="ChEBI" id="CHEBI:85452"/>
        <dbReference type="ChEBI" id="CHEBI:137933"/>
        <dbReference type="EC" id="2.1.1.113"/>
    </reaction>
</comment>
<dbReference type="EMBL" id="BAABEY010000018">
    <property type="protein sequence ID" value="GAA4437327.1"/>
    <property type="molecule type" value="Genomic_DNA"/>
</dbReference>
<evidence type="ECO:0000256" key="8">
    <source>
        <dbReference type="ARBA" id="ARBA00049120"/>
    </source>
</evidence>
<evidence type="ECO:0000256" key="6">
    <source>
        <dbReference type="ARBA" id="ARBA00022747"/>
    </source>
</evidence>
<dbReference type="Proteomes" id="UP001501508">
    <property type="component" value="Unassembled WGS sequence"/>
</dbReference>
<dbReference type="SUPFAM" id="SSF53335">
    <property type="entry name" value="S-adenosyl-L-methionine-dependent methyltransferases"/>
    <property type="match status" value="2"/>
</dbReference>
<evidence type="ECO:0000256" key="4">
    <source>
        <dbReference type="ARBA" id="ARBA00022679"/>
    </source>
</evidence>
<dbReference type="RefSeq" id="WP_345027897.1">
    <property type="nucleotide sequence ID" value="NZ_BAABEY010000018.1"/>
</dbReference>
<keyword evidence="6" id="KW-0680">Restriction system</keyword>
<dbReference type="InterPro" id="IPR017985">
    <property type="entry name" value="MeTrfase_CN4_CS"/>
</dbReference>
<gene>
    <name evidence="10" type="ORF">GCM10023091_16380</name>
</gene>
<keyword evidence="5" id="KW-0949">S-adenosyl-L-methionine</keyword>
<feature type="domain" description="DNA methylase N-4/N-6" evidence="9">
    <location>
        <begin position="15"/>
        <end position="85"/>
    </location>
</feature>
<name>A0ABP8LXP9_9BACT</name>
<sequence length="423" mass="48629">MQNKLNNNFSLRDRGYSNYEDSSDLPRHRWYYYKEGFSPYLVEKAIEQVEIKKGDLILDPFNGSGTTTLTSSILGLQSVGIEVNPFTSFLSKVKVRNSQIDIIDSIEGKLFESTIKGTKSPLVGFSTFSQMDHLEKWLFNDSVLNSFEAGWQFSHSIDNRSTRELLQLALISSAMQNCNAKRDGKCLRYRSSWKSNGFDEYSFTESLVQNLSKIRSDIQADPIEIEPIIHSGDCRNILRQSNSVNNFKLCITSPPYLNTFDYTDIYRPELFLGKFIESKQALYNLRLETVRSHIQAKWVAPKRNNFGALYHQTMAYFNENKDKLMHKDILLMVQAYFEDIQNILTILRGKCAKNSEVWLVVSNSAYADLEVPVDLIIGDIASKCGWYLKEIGVLRYVKKRKTKHSPNVTDLRESVVILSSEKF</sequence>
<dbReference type="PROSITE" id="PS00093">
    <property type="entry name" value="N4_MTASE"/>
    <property type="match status" value="1"/>
</dbReference>
<keyword evidence="4" id="KW-0808">Transferase</keyword>
<comment type="similarity">
    <text evidence="1">Belongs to the N(4)/N(6)-methyltransferase family. N(4) subfamily.</text>
</comment>
<comment type="caution">
    <text evidence="10">The sequence shown here is derived from an EMBL/GenBank/DDBJ whole genome shotgun (WGS) entry which is preliminary data.</text>
</comment>
<dbReference type="Pfam" id="PF01555">
    <property type="entry name" value="N6_N4_Mtase"/>
    <property type="match status" value="1"/>
</dbReference>
<keyword evidence="7" id="KW-0238">DNA-binding</keyword>
<evidence type="ECO:0000256" key="5">
    <source>
        <dbReference type="ARBA" id="ARBA00022691"/>
    </source>
</evidence>
<dbReference type="InterPro" id="IPR002941">
    <property type="entry name" value="DNA_methylase_N4/N6"/>
</dbReference>
<accession>A0ABP8LXP9</accession>
<evidence type="ECO:0000256" key="3">
    <source>
        <dbReference type="ARBA" id="ARBA00022603"/>
    </source>
</evidence>
<evidence type="ECO:0000256" key="1">
    <source>
        <dbReference type="ARBA" id="ARBA00010203"/>
    </source>
</evidence>
<evidence type="ECO:0000313" key="11">
    <source>
        <dbReference type="Proteomes" id="UP001501508"/>
    </source>
</evidence>
<evidence type="ECO:0000256" key="7">
    <source>
        <dbReference type="ARBA" id="ARBA00023125"/>
    </source>
</evidence>
<proteinExistence type="inferred from homology"/>
<evidence type="ECO:0000256" key="2">
    <source>
        <dbReference type="ARBA" id="ARBA00012185"/>
    </source>
</evidence>
<protein>
    <recommendedName>
        <fullName evidence="2">site-specific DNA-methyltransferase (cytosine-N(4)-specific)</fullName>
        <ecNumber evidence="2">2.1.1.113</ecNumber>
    </recommendedName>
</protein>
<keyword evidence="3" id="KW-0489">Methyltransferase</keyword>
<organism evidence="10 11">
    <name type="scientific">Ravibacter arvi</name>
    <dbReference type="NCBI Taxonomy" id="2051041"/>
    <lineage>
        <taxon>Bacteria</taxon>
        <taxon>Pseudomonadati</taxon>
        <taxon>Bacteroidota</taxon>
        <taxon>Cytophagia</taxon>
        <taxon>Cytophagales</taxon>
        <taxon>Spirosomataceae</taxon>
        <taxon>Ravibacter</taxon>
    </lineage>
</organism>
<reference evidence="11" key="1">
    <citation type="journal article" date="2019" name="Int. J. Syst. Evol. Microbiol.">
        <title>The Global Catalogue of Microorganisms (GCM) 10K type strain sequencing project: providing services to taxonomists for standard genome sequencing and annotation.</title>
        <authorList>
            <consortium name="The Broad Institute Genomics Platform"/>
            <consortium name="The Broad Institute Genome Sequencing Center for Infectious Disease"/>
            <person name="Wu L."/>
            <person name="Ma J."/>
        </authorList>
    </citation>
    <scope>NUCLEOTIDE SEQUENCE [LARGE SCALE GENOMIC DNA]</scope>
    <source>
        <strain evidence="11">JCM 31920</strain>
    </source>
</reference>
<dbReference type="EC" id="2.1.1.113" evidence="2"/>
<evidence type="ECO:0000313" key="10">
    <source>
        <dbReference type="EMBL" id="GAA4437327.1"/>
    </source>
</evidence>
<dbReference type="Gene3D" id="3.40.50.150">
    <property type="entry name" value="Vaccinia Virus protein VP39"/>
    <property type="match status" value="2"/>
</dbReference>
<keyword evidence="11" id="KW-1185">Reference proteome</keyword>